<protein>
    <submittedName>
        <fullName evidence="6">Transcription antitermination regulator</fullName>
    </submittedName>
</protein>
<name>A0ABQ3E4P7_9ACTN</name>
<dbReference type="EMBL" id="BMVO01000025">
    <property type="protein sequence ID" value="GHB24730.1"/>
    <property type="molecule type" value="Genomic_DNA"/>
</dbReference>
<dbReference type="SMART" id="SM00065">
    <property type="entry name" value="GAF"/>
    <property type="match status" value="1"/>
</dbReference>
<dbReference type="SUPFAM" id="SSF52172">
    <property type="entry name" value="CheY-like"/>
    <property type="match status" value="1"/>
</dbReference>
<dbReference type="SUPFAM" id="SSF55781">
    <property type="entry name" value="GAF domain-like"/>
    <property type="match status" value="1"/>
</dbReference>
<evidence type="ECO:0000313" key="7">
    <source>
        <dbReference type="Proteomes" id="UP000599437"/>
    </source>
</evidence>
<dbReference type="InterPro" id="IPR029016">
    <property type="entry name" value="GAF-like_dom_sf"/>
</dbReference>
<gene>
    <name evidence="6" type="ORF">GCM10010346_55610</name>
</gene>
<dbReference type="Gene3D" id="1.10.10.10">
    <property type="entry name" value="Winged helix-like DNA-binding domain superfamily/Winged helix DNA-binding domain"/>
    <property type="match status" value="1"/>
</dbReference>
<evidence type="ECO:0000256" key="4">
    <source>
        <dbReference type="ARBA" id="ARBA00023163"/>
    </source>
</evidence>
<accession>A0ABQ3E4P7</accession>
<comment type="caution">
    <text evidence="6">The sequence shown here is derived from an EMBL/GenBank/DDBJ whole genome shotgun (WGS) entry which is preliminary data.</text>
</comment>
<dbReference type="InterPro" id="IPR005561">
    <property type="entry name" value="ANTAR"/>
</dbReference>
<evidence type="ECO:0000313" key="6">
    <source>
        <dbReference type="EMBL" id="GHB24730.1"/>
    </source>
</evidence>
<feature type="domain" description="ANTAR" evidence="5">
    <location>
        <begin position="173"/>
        <end position="234"/>
    </location>
</feature>
<keyword evidence="4" id="KW-0804">Transcription</keyword>
<dbReference type="SMART" id="SM01012">
    <property type="entry name" value="ANTAR"/>
    <property type="match status" value="1"/>
</dbReference>
<evidence type="ECO:0000256" key="1">
    <source>
        <dbReference type="ARBA" id="ARBA00022679"/>
    </source>
</evidence>
<dbReference type="Pfam" id="PF13185">
    <property type="entry name" value="GAF_2"/>
    <property type="match status" value="1"/>
</dbReference>
<organism evidence="6 7">
    <name type="scientific">Streptomyces chryseus</name>
    <dbReference type="NCBI Taxonomy" id="68186"/>
    <lineage>
        <taxon>Bacteria</taxon>
        <taxon>Bacillati</taxon>
        <taxon>Actinomycetota</taxon>
        <taxon>Actinomycetes</taxon>
        <taxon>Kitasatosporales</taxon>
        <taxon>Streptomycetaceae</taxon>
        <taxon>Streptomyces</taxon>
    </lineage>
</organism>
<reference evidence="7" key="1">
    <citation type="journal article" date="2019" name="Int. J. Syst. Evol. Microbiol.">
        <title>The Global Catalogue of Microorganisms (GCM) 10K type strain sequencing project: providing services to taxonomists for standard genome sequencing and annotation.</title>
        <authorList>
            <consortium name="The Broad Institute Genomics Platform"/>
            <consortium name="The Broad Institute Genome Sequencing Center for Infectious Disease"/>
            <person name="Wu L."/>
            <person name="Ma J."/>
        </authorList>
    </citation>
    <scope>NUCLEOTIDE SEQUENCE [LARGE SCALE GENOMIC DNA]</scope>
    <source>
        <strain evidence="7">JCM 4737</strain>
    </source>
</reference>
<keyword evidence="7" id="KW-1185">Reference proteome</keyword>
<keyword evidence="1" id="KW-0808">Transferase</keyword>
<sequence length="240" mass="25571">MTASDIPEISYDSAHLGSSASLAESLAAAATALHEAEGRVETARLAVRLATDIVPDADQAGISLVERAGRARTVAWTDEVVRTADAVTSCGAGCAVRRPEIWTSPVVRVEDITACDGHGPVLAGSGLRSALFLRLRGHQRRFSVLTLYSREPGAFDDASVRTGRVFSAHLGIALESVEVQEQLAEAMHTRDVIGQATGILMGRMNIDAAQAFDRLVRASQKGNVKLRDIASRIVEVRATE</sequence>
<dbReference type="InterPro" id="IPR036388">
    <property type="entry name" value="WH-like_DNA-bd_sf"/>
</dbReference>
<dbReference type="InterPro" id="IPR011006">
    <property type="entry name" value="CheY-like_superfamily"/>
</dbReference>
<dbReference type="Gene3D" id="3.30.450.40">
    <property type="match status" value="1"/>
</dbReference>
<keyword evidence="3" id="KW-0805">Transcription regulation</keyword>
<keyword evidence="2" id="KW-0418">Kinase</keyword>
<evidence type="ECO:0000259" key="5">
    <source>
        <dbReference type="PROSITE" id="PS50921"/>
    </source>
</evidence>
<dbReference type="Proteomes" id="UP000599437">
    <property type="component" value="Unassembled WGS sequence"/>
</dbReference>
<dbReference type="PROSITE" id="PS50921">
    <property type="entry name" value="ANTAR"/>
    <property type="match status" value="1"/>
</dbReference>
<proteinExistence type="predicted"/>
<dbReference type="InterPro" id="IPR012074">
    <property type="entry name" value="GAF_ANTAR"/>
</dbReference>
<dbReference type="Pfam" id="PF03861">
    <property type="entry name" value="ANTAR"/>
    <property type="match status" value="1"/>
</dbReference>
<dbReference type="InterPro" id="IPR003018">
    <property type="entry name" value="GAF"/>
</dbReference>
<dbReference type="PIRSF" id="PIRSF036625">
    <property type="entry name" value="GAF_ANTAR"/>
    <property type="match status" value="1"/>
</dbReference>
<evidence type="ECO:0000256" key="2">
    <source>
        <dbReference type="ARBA" id="ARBA00022777"/>
    </source>
</evidence>
<evidence type="ECO:0000256" key="3">
    <source>
        <dbReference type="ARBA" id="ARBA00023015"/>
    </source>
</evidence>